<dbReference type="EMBL" id="AMWN01000006">
    <property type="protein sequence ID" value="EXJ83920.1"/>
    <property type="molecule type" value="Genomic_DNA"/>
</dbReference>
<feature type="region of interest" description="Disordered" evidence="1">
    <location>
        <begin position="1"/>
        <end position="212"/>
    </location>
</feature>
<feature type="compositionally biased region" description="Pro residues" evidence="1">
    <location>
        <begin position="40"/>
        <end position="52"/>
    </location>
</feature>
<feature type="compositionally biased region" description="Basic and acidic residues" evidence="1">
    <location>
        <begin position="888"/>
        <end position="898"/>
    </location>
</feature>
<dbReference type="HOGENOM" id="CLU_253464_0_0_1"/>
<feature type="compositionally biased region" description="Basic and acidic residues" evidence="1">
    <location>
        <begin position="1153"/>
        <end position="1162"/>
    </location>
</feature>
<feature type="compositionally biased region" description="Acidic residues" evidence="1">
    <location>
        <begin position="1142"/>
        <end position="1151"/>
    </location>
</feature>
<evidence type="ECO:0000259" key="2">
    <source>
        <dbReference type="Pfam" id="PF10650"/>
    </source>
</evidence>
<dbReference type="InterPro" id="IPR019607">
    <property type="entry name" value="Putative_zinc-finger_domain"/>
</dbReference>
<protein>
    <recommendedName>
        <fullName evidence="2">Putative zinc-finger domain-containing protein</fullName>
    </recommendedName>
</protein>
<reference evidence="3 4" key="1">
    <citation type="submission" date="2013-03" db="EMBL/GenBank/DDBJ databases">
        <title>The Genome Sequence of Capronia coronata CBS 617.96.</title>
        <authorList>
            <consortium name="The Broad Institute Genomics Platform"/>
            <person name="Cuomo C."/>
            <person name="de Hoog S."/>
            <person name="Gorbushina A."/>
            <person name="Walker B."/>
            <person name="Young S.K."/>
            <person name="Zeng Q."/>
            <person name="Gargeya S."/>
            <person name="Fitzgerald M."/>
            <person name="Haas B."/>
            <person name="Abouelleil A."/>
            <person name="Allen A.W."/>
            <person name="Alvarado L."/>
            <person name="Arachchi H.M."/>
            <person name="Berlin A.M."/>
            <person name="Chapman S.B."/>
            <person name="Gainer-Dewar J."/>
            <person name="Goldberg J."/>
            <person name="Griggs A."/>
            <person name="Gujja S."/>
            <person name="Hansen M."/>
            <person name="Howarth C."/>
            <person name="Imamovic A."/>
            <person name="Ireland A."/>
            <person name="Larimer J."/>
            <person name="McCowan C."/>
            <person name="Murphy C."/>
            <person name="Pearson M."/>
            <person name="Poon T.W."/>
            <person name="Priest M."/>
            <person name="Roberts A."/>
            <person name="Saif S."/>
            <person name="Shea T."/>
            <person name="Sisk P."/>
            <person name="Sykes S."/>
            <person name="Wortman J."/>
            <person name="Nusbaum C."/>
            <person name="Birren B."/>
        </authorList>
    </citation>
    <scope>NUCLEOTIDE SEQUENCE [LARGE SCALE GENOMIC DNA]</scope>
    <source>
        <strain evidence="3 4">CBS 617.96</strain>
    </source>
</reference>
<feature type="compositionally biased region" description="Polar residues" evidence="1">
    <location>
        <begin position="386"/>
        <end position="410"/>
    </location>
</feature>
<name>W9Y2S5_9EURO</name>
<feature type="compositionally biased region" description="Polar residues" evidence="1">
    <location>
        <begin position="357"/>
        <end position="374"/>
    </location>
</feature>
<dbReference type="Pfam" id="PF10650">
    <property type="entry name" value="zf-C3H1"/>
    <property type="match status" value="1"/>
</dbReference>
<feature type="compositionally biased region" description="Polar residues" evidence="1">
    <location>
        <begin position="420"/>
        <end position="430"/>
    </location>
</feature>
<feature type="region of interest" description="Disordered" evidence="1">
    <location>
        <begin position="622"/>
        <end position="651"/>
    </location>
</feature>
<dbReference type="eggNOG" id="KOG4839">
    <property type="taxonomic scope" value="Eukaryota"/>
</dbReference>
<feature type="region of interest" description="Disordered" evidence="1">
    <location>
        <begin position="232"/>
        <end position="279"/>
    </location>
</feature>
<organism evidence="3 4">
    <name type="scientific">Capronia coronata CBS 617.96</name>
    <dbReference type="NCBI Taxonomy" id="1182541"/>
    <lineage>
        <taxon>Eukaryota</taxon>
        <taxon>Fungi</taxon>
        <taxon>Dikarya</taxon>
        <taxon>Ascomycota</taxon>
        <taxon>Pezizomycotina</taxon>
        <taxon>Eurotiomycetes</taxon>
        <taxon>Chaetothyriomycetidae</taxon>
        <taxon>Chaetothyriales</taxon>
        <taxon>Herpotrichiellaceae</taxon>
        <taxon>Capronia</taxon>
    </lineage>
</organism>
<evidence type="ECO:0000256" key="1">
    <source>
        <dbReference type="SAM" id="MobiDB-lite"/>
    </source>
</evidence>
<feature type="compositionally biased region" description="Polar residues" evidence="1">
    <location>
        <begin position="524"/>
        <end position="536"/>
    </location>
</feature>
<accession>W9Y2S5</accession>
<feature type="compositionally biased region" description="Low complexity" evidence="1">
    <location>
        <begin position="935"/>
        <end position="945"/>
    </location>
</feature>
<feature type="compositionally biased region" description="Pro residues" evidence="1">
    <location>
        <begin position="72"/>
        <end position="86"/>
    </location>
</feature>
<dbReference type="RefSeq" id="XP_007726606.1">
    <property type="nucleotide sequence ID" value="XM_007728416.1"/>
</dbReference>
<evidence type="ECO:0000313" key="4">
    <source>
        <dbReference type="Proteomes" id="UP000019484"/>
    </source>
</evidence>
<feature type="compositionally biased region" description="Acidic residues" evidence="1">
    <location>
        <begin position="1172"/>
        <end position="1181"/>
    </location>
</feature>
<feature type="compositionally biased region" description="Polar residues" evidence="1">
    <location>
        <begin position="912"/>
        <end position="924"/>
    </location>
</feature>
<feature type="compositionally biased region" description="Basic and acidic residues" evidence="1">
    <location>
        <begin position="503"/>
        <end position="515"/>
    </location>
</feature>
<feature type="compositionally biased region" description="Polar residues" evidence="1">
    <location>
        <begin position="544"/>
        <end position="555"/>
    </location>
</feature>
<feature type="compositionally biased region" description="Acidic residues" evidence="1">
    <location>
        <begin position="1095"/>
        <end position="1109"/>
    </location>
</feature>
<feature type="compositionally biased region" description="Low complexity" evidence="1">
    <location>
        <begin position="799"/>
        <end position="809"/>
    </location>
</feature>
<feature type="compositionally biased region" description="Polar residues" evidence="1">
    <location>
        <begin position="242"/>
        <end position="251"/>
    </location>
</feature>
<feature type="compositionally biased region" description="Acidic residues" evidence="1">
    <location>
        <begin position="667"/>
        <end position="683"/>
    </location>
</feature>
<sequence>MAHPFASTPVYGGTTSYTPQRPYYPPFPPNALQQQIHTPPGLPQQPPHPPGSYQPSPSNNAPRFDANSQIRPPAPPFPPFPPPPAAFNPDLFKQFASAGLPPPPPLSFPPVPIPTTGYPQFAPSMSSSAPTPYAHHSTPGNQLDGPRYGPNEPVQQYLSDPFGGTQHSQSESREPRHRPQAYGAPSVTQKGVSHVGHSTRAGDNDLDTDLPSFGSKSDLDLLFATAQGQAEHSASGWRMGNAPSTVESSANDGAVSPYDPSRPATIQDRATGRFSASASTSQAVVPRPIVRTYDNKSPAELRQLAKGALLSLVPHNIFYRDLVKEGVHPQLLRGLYGELGIKVEPDDTKWAPELHNQPASATTTDVPPTSQQPGINPLDTDAQEAQVKSQEPQSQASTTSLRPSGLQQNEGPPLSKLPDVQTSQPASSPNLERKDRIAQLLAAKTGRPSPATPSTVASANDEPSTSISVAKPVQPADSVAFSTLPALQEAPSLPKARAQTEVVKQRMEQLRREAQSKAAMPTRDGSSAAITTTDGKTITDPENRSSQPESTTSAPRETVLEYQGSSAQSSFMIPGLFMTSSGSFAVEETTKQSAVLTSGNDTEMGGIADNEYNPHIAAAVVEPDGSPSPTVTQKRPLTLEAGDSGLQPQTKKLNMGEYTQATAAAGDAEEDSQSEGEIVEDNGADMMETAPGAAPQGFTEGDDSGLAMLPKPEMSLPSLTALQQGSASPASEGGGGRLYRAKQSEIEAMRRKIAELEQRNRLKRSKSQMDSAISSNPSTPATGRDGQHLSSPPAPQPSIPAGASASSESVQKQPPSTRPISKLTPAQLAERAAVLKADLLRQRAQRQQVLQEGLPDLNAEVQKTEDRLERARSDLARAQTEVDSYRTALEKSTRRVNELSEEIAELEKQLQEGRSGQRQYSDELQQIKLEKLAEAQEAPSEASEPLPRSDPKKNPDGPSPPAAAAVGMAHDESRARSDLSSGRMPPHATFEDSDVPEPANDAASANGHASDARPESSFTSDALQQEEPDSEESFEATTGVDALQTDAMEISPEPEYVPEIHQTMPPAFDSRQPCNDRSMDVDNDSEGSVSMSDSGSEDMEDEGDYEPADIDTSQPMQQSDEDSEEYDPEEAPVEDLTPTTGVDDENMDVYEPDAYKPAEHLPETQPGRSDDIADEPVEEGEVVSAVSPETKVDDAESGPQLTEANRLTNLTQDAPADDSQESSPILDINPPPKTHFVPYKTPLSAFKTYRFHPAYNETVKTGFRSLTYSNQIDPSRPLCPTELSGEPCRDSKCEEQHFSQLGLSDEKILVQMSSAADIKDKVLRDQFIVGLKQVIADLKSRDVKDFEEVAAALSTYRRTFFAEKEEAS</sequence>
<feature type="region of interest" description="Disordered" evidence="1">
    <location>
        <begin position="349"/>
        <end position="473"/>
    </location>
</feature>
<feature type="region of interest" description="Disordered" evidence="1">
    <location>
        <begin position="850"/>
        <end position="1233"/>
    </location>
</feature>
<feature type="region of interest" description="Disordered" evidence="1">
    <location>
        <begin position="663"/>
        <end position="825"/>
    </location>
</feature>
<feature type="compositionally biased region" description="Pro residues" evidence="1">
    <location>
        <begin position="100"/>
        <end position="113"/>
    </location>
</feature>
<feature type="region of interest" description="Disordered" evidence="1">
    <location>
        <begin position="488"/>
        <end position="565"/>
    </location>
</feature>
<dbReference type="OrthoDB" id="1922977at2759"/>
<dbReference type="Proteomes" id="UP000019484">
    <property type="component" value="Unassembled WGS sequence"/>
</dbReference>
<feature type="compositionally biased region" description="Polar residues" evidence="1">
    <location>
        <begin position="452"/>
        <end position="468"/>
    </location>
</feature>
<evidence type="ECO:0000313" key="3">
    <source>
        <dbReference type="EMBL" id="EXJ83920.1"/>
    </source>
</evidence>
<proteinExistence type="predicted"/>
<feature type="compositionally biased region" description="Polar residues" evidence="1">
    <location>
        <begin position="1199"/>
        <end position="1212"/>
    </location>
</feature>
<feature type="compositionally biased region" description="Acidic residues" evidence="1">
    <location>
        <begin position="1119"/>
        <end position="1133"/>
    </location>
</feature>
<comment type="caution">
    <text evidence="3">The sequence shown here is derived from an EMBL/GenBank/DDBJ whole genome shotgun (WGS) entry which is preliminary data.</text>
</comment>
<feature type="compositionally biased region" description="Polar residues" evidence="1">
    <location>
        <begin position="810"/>
        <end position="819"/>
    </location>
</feature>
<feature type="domain" description="Putative zinc-finger" evidence="2">
    <location>
        <begin position="1278"/>
        <end position="1298"/>
    </location>
</feature>
<dbReference type="GeneID" id="19162405"/>
<gene>
    <name evidence="3" type="ORF">A1O1_07549</name>
</gene>
<feature type="compositionally biased region" description="Basic and acidic residues" evidence="1">
    <location>
        <begin position="742"/>
        <end position="760"/>
    </location>
</feature>
<feature type="compositionally biased region" description="Basic and acidic residues" evidence="1">
    <location>
        <begin position="862"/>
        <end position="875"/>
    </location>
</feature>
<dbReference type="STRING" id="1182541.W9Y2S5"/>
<feature type="compositionally biased region" description="Polar residues" evidence="1">
    <location>
        <begin position="768"/>
        <end position="781"/>
    </location>
</feature>
<keyword evidence="4" id="KW-1185">Reference proteome</keyword>
<feature type="compositionally biased region" description="Acidic residues" evidence="1">
    <location>
        <begin position="1024"/>
        <end position="1034"/>
    </location>
</feature>